<keyword evidence="4 7" id="KW-0812">Transmembrane</keyword>
<dbReference type="GO" id="GO:0016192">
    <property type="term" value="P:vesicle-mediated transport"/>
    <property type="evidence" value="ECO:0007669"/>
    <property type="project" value="UniProtKB-ARBA"/>
</dbReference>
<dbReference type="PANTHER" id="PTHR19317">
    <property type="entry name" value="PRENYLATED RAB ACCEPTOR 1-RELATED"/>
    <property type="match status" value="1"/>
</dbReference>
<evidence type="ECO:0000256" key="3">
    <source>
        <dbReference type="ARBA" id="ARBA00006483"/>
    </source>
</evidence>
<keyword evidence="6 7" id="KW-0472">Membrane</keyword>
<dbReference type="Pfam" id="PF03208">
    <property type="entry name" value="PRA1"/>
    <property type="match status" value="1"/>
</dbReference>
<dbReference type="InterPro" id="IPR004895">
    <property type="entry name" value="Prenylated_rab_accept_PRA1"/>
</dbReference>
<dbReference type="GO" id="GO:0005794">
    <property type="term" value="C:Golgi apparatus"/>
    <property type="evidence" value="ECO:0007669"/>
    <property type="project" value="TreeGrafter"/>
</dbReference>
<feature type="transmembrane region" description="Helical" evidence="7">
    <location>
        <begin position="150"/>
        <end position="175"/>
    </location>
</feature>
<comment type="subcellular location">
    <subcellularLocation>
        <location evidence="2 7">Membrane</location>
        <topology evidence="2 7">Multi-pass membrane protein</topology>
    </subcellularLocation>
</comment>
<name>A0A7S1CT72_9CHLO</name>
<sequence>MADAKVQNSSGGQQPEHSVALAPHSVDENGDDIVQQQSRFKALTDVFSKLRDNAAHNFKNAKPMSEVFDMTMFSKPSSFNDVLSRLRTNATYFKTNYAVLAVGTTALVMLLNPWSLIVLAVLALVWFYMYVIKTSALVIGGREFSDREKFWLMSGGSLFVIFFLTSVGATIFYSLGLSMVMIAAHASMRIPDDTTLFEEQVPDEASSLTGLLSMFRPKASTVFGDAV</sequence>
<accession>A0A7S1CT72</accession>
<evidence type="ECO:0000256" key="1">
    <source>
        <dbReference type="ARBA" id="ARBA00002501"/>
    </source>
</evidence>
<evidence type="ECO:0000313" key="8">
    <source>
        <dbReference type="EMBL" id="CAD8927727.1"/>
    </source>
</evidence>
<dbReference type="PANTHER" id="PTHR19317:SF0">
    <property type="entry name" value="PRENYLATED RAB ACCEPTOR PROTEIN 1"/>
    <property type="match status" value="1"/>
</dbReference>
<evidence type="ECO:0000256" key="6">
    <source>
        <dbReference type="ARBA" id="ARBA00023136"/>
    </source>
</evidence>
<evidence type="ECO:0000256" key="2">
    <source>
        <dbReference type="ARBA" id="ARBA00004141"/>
    </source>
</evidence>
<keyword evidence="5 7" id="KW-1133">Transmembrane helix</keyword>
<proteinExistence type="inferred from homology"/>
<keyword evidence="7" id="KW-0813">Transport</keyword>
<dbReference type="EMBL" id="HBFV01000131">
    <property type="protein sequence ID" value="CAD8927727.1"/>
    <property type="molecule type" value="Transcribed_RNA"/>
</dbReference>
<comment type="similarity">
    <text evidence="3 7">Belongs to the PRA1 family.</text>
</comment>
<protein>
    <recommendedName>
        <fullName evidence="7">PRA1 family protein</fullName>
    </recommendedName>
</protein>
<dbReference type="AlphaFoldDB" id="A0A7S1CT72"/>
<feature type="transmembrane region" description="Helical" evidence="7">
    <location>
        <begin position="97"/>
        <end position="130"/>
    </location>
</feature>
<organism evidence="8">
    <name type="scientific">Picochlorum oklahomense</name>
    <dbReference type="NCBI Taxonomy" id="249345"/>
    <lineage>
        <taxon>Eukaryota</taxon>
        <taxon>Viridiplantae</taxon>
        <taxon>Chlorophyta</taxon>
        <taxon>core chlorophytes</taxon>
        <taxon>Trebouxiophyceae</taxon>
        <taxon>Trebouxiophyceae incertae sedis</taxon>
        <taxon>Picochlorum</taxon>
    </lineage>
</organism>
<comment type="function">
    <text evidence="1 7">May be involved in both secretory and endocytic intracellular trafficking in the endosomal/prevacuolar compartments.</text>
</comment>
<dbReference type="GO" id="GO:0005783">
    <property type="term" value="C:endoplasmic reticulum"/>
    <property type="evidence" value="ECO:0007669"/>
    <property type="project" value="UniProtKB-ARBA"/>
</dbReference>
<evidence type="ECO:0000256" key="5">
    <source>
        <dbReference type="ARBA" id="ARBA00022989"/>
    </source>
</evidence>
<evidence type="ECO:0000256" key="4">
    <source>
        <dbReference type="ARBA" id="ARBA00022692"/>
    </source>
</evidence>
<gene>
    <name evidence="8" type="ORF">POKL1161_LOCUS80</name>
</gene>
<dbReference type="GO" id="GO:0016020">
    <property type="term" value="C:membrane"/>
    <property type="evidence" value="ECO:0007669"/>
    <property type="project" value="UniProtKB-SubCell"/>
</dbReference>
<evidence type="ECO:0000256" key="7">
    <source>
        <dbReference type="RuleBase" id="RU363107"/>
    </source>
</evidence>
<reference evidence="8" key="1">
    <citation type="submission" date="2021-01" db="EMBL/GenBank/DDBJ databases">
        <authorList>
            <person name="Corre E."/>
            <person name="Pelletier E."/>
            <person name="Niang G."/>
            <person name="Scheremetjew M."/>
            <person name="Finn R."/>
            <person name="Kale V."/>
            <person name="Holt S."/>
            <person name="Cochrane G."/>
            <person name="Meng A."/>
            <person name="Brown T."/>
            <person name="Cohen L."/>
        </authorList>
    </citation>
    <scope>NUCLEOTIDE SEQUENCE</scope>
    <source>
        <strain evidence="8">CCMP2329</strain>
    </source>
</reference>